<keyword evidence="4" id="KW-1185">Reference proteome</keyword>
<reference evidence="3 4" key="1">
    <citation type="submission" date="2019-06" db="EMBL/GenBank/DDBJ databases">
        <title>Sequencing the genomes of 1000 actinobacteria strains.</title>
        <authorList>
            <person name="Klenk H.-P."/>
        </authorList>
    </citation>
    <scope>NUCLEOTIDE SEQUENCE [LARGE SCALE GENOMIC DNA]</scope>
    <source>
        <strain evidence="3 4">DSM 18082</strain>
    </source>
</reference>
<dbReference type="AlphaFoldDB" id="A0A542ZH58"/>
<accession>A0A542ZH58</accession>
<evidence type="ECO:0000259" key="2">
    <source>
        <dbReference type="Pfam" id="PF26572"/>
    </source>
</evidence>
<dbReference type="Pfam" id="PF26572">
    <property type="entry name" value="DUF8185"/>
    <property type="match status" value="1"/>
</dbReference>
<comment type="caution">
    <text evidence="3">The sequence shown here is derived from an EMBL/GenBank/DDBJ whole genome shotgun (WGS) entry which is preliminary data.</text>
</comment>
<dbReference type="OrthoDB" id="4801220at2"/>
<feature type="domain" description="DUF8010" evidence="1">
    <location>
        <begin position="2"/>
        <end position="93"/>
    </location>
</feature>
<evidence type="ECO:0000259" key="1">
    <source>
        <dbReference type="Pfam" id="PF26035"/>
    </source>
</evidence>
<dbReference type="RefSeq" id="WP_141787626.1">
    <property type="nucleotide sequence ID" value="NZ_BAAAKX010000004.1"/>
</dbReference>
<name>A0A542ZH58_9MICO</name>
<evidence type="ECO:0000313" key="3">
    <source>
        <dbReference type="EMBL" id="TQL59629.1"/>
    </source>
</evidence>
<feature type="domain" description="DUF8185" evidence="2">
    <location>
        <begin position="112"/>
        <end position="210"/>
    </location>
</feature>
<evidence type="ECO:0000313" key="4">
    <source>
        <dbReference type="Proteomes" id="UP000319514"/>
    </source>
</evidence>
<organism evidence="3 4">
    <name type="scientific">Oryzihumus leptocrescens</name>
    <dbReference type="NCBI Taxonomy" id="297536"/>
    <lineage>
        <taxon>Bacteria</taxon>
        <taxon>Bacillati</taxon>
        <taxon>Actinomycetota</taxon>
        <taxon>Actinomycetes</taxon>
        <taxon>Micrococcales</taxon>
        <taxon>Intrasporangiaceae</taxon>
        <taxon>Oryzihumus</taxon>
    </lineage>
</organism>
<dbReference type="Proteomes" id="UP000319514">
    <property type="component" value="Unassembled WGS sequence"/>
</dbReference>
<sequence length="210" mass="21541">MSTLRFPDAEALADLGTFVARARSLDADGAIRLQAQGLALAAYVGVLPGRGLMAEGAVLGMRVMPLAEPAELDTTVPLAGITDRLARTGTADARSLDVPPTTVSAGWAAVAPPRQGWERVGELPTAALKAVATQGIEEIAHGAPTGSGGHAVTSLRERVWSRMAETVPPVPAGAAFAAYALGFLGGGDAAVFMHGRWTRVSTSAGHVLLR</sequence>
<protein>
    <submittedName>
        <fullName evidence="3">Uncharacterized protein</fullName>
    </submittedName>
</protein>
<dbReference type="EMBL" id="VFOQ01000001">
    <property type="protein sequence ID" value="TQL59629.1"/>
    <property type="molecule type" value="Genomic_DNA"/>
</dbReference>
<proteinExistence type="predicted"/>
<gene>
    <name evidence="3" type="ORF">FB474_0991</name>
</gene>
<dbReference type="InterPro" id="IPR058498">
    <property type="entry name" value="DUF8185"/>
</dbReference>
<dbReference type="InterPro" id="IPR058323">
    <property type="entry name" value="DUF8010"/>
</dbReference>
<dbReference type="Pfam" id="PF26035">
    <property type="entry name" value="DUF8010"/>
    <property type="match status" value="1"/>
</dbReference>